<dbReference type="NCBIfam" id="TIGR00756">
    <property type="entry name" value="PPR"/>
    <property type="match status" value="2"/>
</dbReference>
<gene>
    <name evidence="4" type="ORF">ORAREDHAP_LOCUS49700</name>
</gene>
<feature type="repeat" description="PPR" evidence="3">
    <location>
        <begin position="52"/>
        <end position="86"/>
    </location>
</feature>
<accession>A0A6J5Y474</accession>
<dbReference type="OrthoDB" id="42736at2759"/>
<proteinExistence type="inferred from homology"/>
<reference evidence="5" key="1">
    <citation type="journal article" date="2020" name="Genome Biol.">
        <title>Gamete binning: chromosome-level and haplotype-resolved genome assembly enabled by high-throughput single-cell sequencing of gamete genomes.</title>
        <authorList>
            <person name="Campoy J.A."/>
            <person name="Sun H."/>
            <person name="Goel M."/>
            <person name="Jiao W.-B."/>
            <person name="Folz-Donahue K."/>
            <person name="Wang N."/>
            <person name="Rubio M."/>
            <person name="Liu C."/>
            <person name="Kukat C."/>
            <person name="Ruiz D."/>
            <person name="Huettel B."/>
            <person name="Schneeberger K."/>
        </authorList>
    </citation>
    <scope>NUCLEOTIDE SEQUENCE [LARGE SCALE GENOMIC DNA]</scope>
    <source>
        <strain evidence="5">cv. Rojo Pasion</strain>
    </source>
</reference>
<dbReference type="PANTHER" id="PTHR46128">
    <property type="entry name" value="MITOCHONDRIAL GROUP I INTRON SPLICING FACTOR CCM1"/>
    <property type="match status" value="1"/>
</dbReference>
<dbReference type="Gene3D" id="1.25.40.10">
    <property type="entry name" value="Tetratricopeptide repeat domain"/>
    <property type="match status" value="1"/>
</dbReference>
<feature type="repeat" description="PPR" evidence="3">
    <location>
        <begin position="15"/>
        <end position="49"/>
    </location>
</feature>
<dbReference type="EMBL" id="CAEKKB010000008">
    <property type="protein sequence ID" value="CAB4320739.1"/>
    <property type="molecule type" value="Genomic_DNA"/>
</dbReference>
<dbReference type="AlphaFoldDB" id="A0A6J5Y474"/>
<evidence type="ECO:0000313" key="5">
    <source>
        <dbReference type="Proteomes" id="UP000507245"/>
    </source>
</evidence>
<evidence type="ECO:0000313" key="4">
    <source>
        <dbReference type="EMBL" id="CAB4320739.1"/>
    </source>
</evidence>
<dbReference type="PROSITE" id="PS51375">
    <property type="entry name" value="PPR"/>
    <property type="match status" value="2"/>
</dbReference>
<evidence type="ECO:0000256" key="3">
    <source>
        <dbReference type="PROSITE-ProRule" id="PRU00708"/>
    </source>
</evidence>
<dbReference type="Pfam" id="PF12854">
    <property type="entry name" value="PPR_1"/>
    <property type="match status" value="2"/>
</dbReference>
<evidence type="ECO:0008006" key="6">
    <source>
        <dbReference type="Google" id="ProtNLM"/>
    </source>
</evidence>
<dbReference type="InterPro" id="IPR011990">
    <property type="entry name" value="TPR-like_helical_dom_sf"/>
</dbReference>
<keyword evidence="5" id="KW-1185">Reference proteome</keyword>
<dbReference type="PANTHER" id="PTHR46128:SF170">
    <property type="entry name" value="PENTACOTRIPEPTIDE-REPEAT REGION OF PRORP DOMAIN-CONTAINING PROTEIN"/>
    <property type="match status" value="1"/>
</dbReference>
<comment type="similarity">
    <text evidence="1">Belongs to the PPR family. P subfamily.</text>
</comment>
<name>A0A6J5Y474_PRUAR</name>
<evidence type="ECO:0000256" key="2">
    <source>
        <dbReference type="ARBA" id="ARBA00022737"/>
    </source>
</evidence>
<dbReference type="InterPro" id="IPR002885">
    <property type="entry name" value="PPR_rpt"/>
</dbReference>
<dbReference type="InterPro" id="IPR050872">
    <property type="entry name" value="PPR_P_subfamily"/>
</dbReference>
<organism evidence="4 5">
    <name type="scientific">Prunus armeniaca</name>
    <name type="common">Apricot</name>
    <name type="synonym">Armeniaca vulgaris</name>
    <dbReference type="NCBI Taxonomy" id="36596"/>
    <lineage>
        <taxon>Eukaryota</taxon>
        <taxon>Viridiplantae</taxon>
        <taxon>Streptophyta</taxon>
        <taxon>Embryophyta</taxon>
        <taxon>Tracheophyta</taxon>
        <taxon>Spermatophyta</taxon>
        <taxon>Magnoliopsida</taxon>
        <taxon>eudicotyledons</taxon>
        <taxon>Gunneridae</taxon>
        <taxon>Pentapetalae</taxon>
        <taxon>rosids</taxon>
        <taxon>fabids</taxon>
        <taxon>Rosales</taxon>
        <taxon>Rosaceae</taxon>
        <taxon>Amygdaloideae</taxon>
        <taxon>Amygdaleae</taxon>
        <taxon>Prunus</taxon>
    </lineage>
</organism>
<keyword evidence="2" id="KW-0677">Repeat</keyword>
<evidence type="ECO:0000256" key="1">
    <source>
        <dbReference type="ARBA" id="ARBA00007626"/>
    </source>
</evidence>
<dbReference type="Proteomes" id="UP000507245">
    <property type="component" value="Unassembled WGS sequence"/>
</dbReference>
<protein>
    <recommendedName>
        <fullName evidence="6">Pentacotripeptide-repeat region of PRORP domain-containing protein</fullName>
    </recommendedName>
</protein>
<sequence>MEFFDQMRVRGLCPNERTYTTLIDDFSQQGFLNEAYDGLKEMIGNGLSPSNSIVTYNALINGYCLLGRMEDAIQIPARYDRERVVPSCTKL</sequence>